<dbReference type="RefSeq" id="WP_123179338.1">
    <property type="nucleotide sequence ID" value="NZ_CP033614.1"/>
</dbReference>
<proteinExistence type="predicted"/>
<accession>A0A5F1XVA2</accession>
<protein>
    <submittedName>
        <fullName evidence="1">Uncharacterized protein</fullName>
    </submittedName>
</protein>
<evidence type="ECO:0000313" key="1">
    <source>
        <dbReference type="EMBL" id="AYV55093.1"/>
    </source>
</evidence>
<dbReference type="Proteomes" id="UP000276407">
    <property type="component" value="Chromosome 1"/>
</dbReference>
<name>A0A5F1XVA2_9LEPT</name>
<organism evidence="1 2">
    <name type="scientific">Leptospira kmetyi</name>
    <dbReference type="NCBI Taxonomy" id="408139"/>
    <lineage>
        <taxon>Bacteria</taxon>
        <taxon>Pseudomonadati</taxon>
        <taxon>Spirochaetota</taxon>
        <taxon>Spirochaetia</taxon>
        <taxon>Leptospirales</taxon>
        <taxon>Leptospiraceae</taxon>
        <taxon>Leptospira</taxon>
    </lineage>
</organism>
<dbReference type="EMBL" id="CP033614">
    <property type="protein sequence ID" value="AYV55093.1"/>
    <property type="molecule type" value="Genomic_DNA"/>
</dbReference>
<reference evidence="1 2" key="1">
    <citation type="submission" date="2018-11" db="EMBL/GenBank/DDBJ databases">
        <title>Complete genome sequence of Leptospira kmetyi isolate LS 001/16 from soil sample associated with a leptospirosis patient in Kelantan.</title>
        <authorList>
            <person name="Muhammad Yusoff F."/>
            <person name="Muhammad Yusoff S."/>
            <person name="Ahmad M.N."/>
            <person name="Yusof N.Y."/>
            <person name="Aziah I."/>
        </authorList>
    </citation>
    <scope>NUCLEOTIDE SEQUENCE [LARGE SCALE GENOMIC DNA]</scope>
    <source>
        <strain evidence="1 2">LS 001/16</strain>
    </source>
</reference>
<sequence length="304" mass="36004">MNRLALILILFGFMFDCKKAGPPTPFSDDPKERFRAYWESGTAEISSYNLNQVRYGENHTGKAILLFVTEDFSKTKQVKLDEPEKHETDRAKVLKLNFVKNFVTGIYAYSMTLSVFTPLDTKQNPNTIKESMSSQEWCGNVFTQLNLDNDRYRIESYSYFETEGDRKFFLEKEILEDEIWNRIRLNPENVPTGELKIIPGLFHVRLNHKELKPLRAVLSRQKQDDSFVYTIWYLEEERTLKIRAESSFPFKILAWEETFRDFNGRLMTTYATLDATIQSDYWNRNHNEFRNLRKNLKLQDDSTF</sequence>
<dbReference type="KEGG" id="lkm:EFP84_05930"/>
<gene>
    <name evidence="1" type="ORF">EFP84_05930</name>
</gene>
<dbReference type="AlphaFoldDB" id="A0A5F1XVA2"/>
<evidence type="ECO:0000313" key="2">
    <source>
        <dbReference type="Proteomes" id="UP000276407"/>
    </source>
</evidence>